<organism evidence="4 5">
    <name type="scientific">Pseudoalteromonas piscicida</name>
    <dbReference type="NCBI Taxonomy" id="43662"/>
    <lineage>
        <taxon>Bacteria</taxon>
        <taxon>Pseudomonadati</taxon>
        <taxon>Pseudomonadota</taxon>
        <taxon>Gammaproteobacteria</taxon>
        <taxon>Alteromonadales</taxon>
        <taxon>Pseudoalteromonadaceae</taxon>
        <taxon>Pseudoalteromonas</taxon>
    </lineage>
</organism>
<dbReference type="InterPro" id="IPR036852">
    <property type="entry name" value="Peptidase_S8/S53_dom_sf"/>
</dbReference>
<evidence type="ECO:0000313" key="4">
    <source>
        <dbReference type="EMBL" id="TMN77252.1"/>
    </source>
</evidence>
<keyword evidence="2" id="KW-0732">Signal</keyword>
<proteinExistence type="inferred from homology"/>
<reference evidence="4 5" key="1">
    <citation type="submission" date="2017-12" db="EMBL/GenBank/DDBJ databases">
        <authorList>
            <person name="Paulsen S."/>
            <person name="Gram L.K."/>
        </authorList>
    </citation>
    <scope>NUCLEOTIDE SEQUENCE [LARGE SCALE GENOMIC DNA]</scope>
    <source>
        <strain evidence="4 5">S1607</strain>
    </source>
</reference>
<evidence type="ECO:0000259" key="3">
    <source>
        <dbReference type="Pfam" id="PF00082"/>
    </source>
</evidence>
<evidence type="ECO:0000313" key="5">
    <source>
        <dbReference type="Proteomes" id="UP000305423"/>
    </source>
</evidence>
<keyword evidence="1" id="KW-0720">Serine protease</keyword>
<dbReference type="Pfam" id="PF00082">
    <property type="entry name" value="Peptidase_S8"/>
    <property type="match status" value="1"/>
</dbReference>
<dbReference type="EMBL" id="PNEL01000025">
    <property type="protein sequence ID" value="TMN77252.1"/>
    <property type="molecule type" value="Genomic_DNA"/>
</dbReference>
<dbReference type="GO" id="GO:0006508">
    <property type="term" value="P:proteolysis"/>
    <property type="evidence" value="ECO:0007669"/>
    <property type="project" value="UniProtKB-KW"/>
</dbReference>
<gene>
    <name evidence="4" type="ORF">CWB74_10760</name>
</gene>
<comment type="caution">
    <text evidence="4">The sequence shown here is derived from an EMBL/GenBank/DDBJ whole genome shotgun (WGS) entry which is preliminary data.</text>
</comment>
<dbReference type="InterPro" id="IPR000209">
    <property type="entry name" value="Peptidase_S8/S53_dom"/>
</dbReference>
<dbReference type="AlphaFoldDB" id="A0AAQ2EU41"/>
<sequence>MRLYLFLISFLNIASSYALNSVGWPKNLNVKYGNSSITLDYHSDFKEAPVYHHPNLDNFGLLIGERILIKHSVEIDKIKEISSLSHFKVYNFLGEAWSVVFTDGVNHTFELLENLAHVDGIIDFEPDFLQVRLERKNNETPDIWKIYTHTPVRESLSVKRWFDRAGEGTVVAIIDKAFTLEDPFLRRTPIKLHYSVDELKARSDNPQQLKNLKQDGFHGNSGSALIWSTHEQYQGLAPKADAVLIAREYNWTSDIILSFFLAKMSGSDVISCPWTLMFVPASLQQVLTVLAKNGRQGRGTLVIVAAGNIPMQLDGGFMLANQSQVIAINAMHGENYGPVKGENILIALPVPYTVYNENQADYSAFYTGTSAASVAFTGVSAAILSAYPELTREQFINFVKRNNSKNLNVNELIKVIMESQKSRILNGF</sequence>
<dbReference type="RefSeq" id="WP_045963544.1">
    <property type="nucleotide sequence ID" value="NZ_JXXW01000023.1"/>
</dbReference>
<name>A0AAQ2EU41_PSEO7</name>
<feature type="signal peptide" evidence="2">
    <location>
        <begin position="1"/>
        <end position="20"/>
    </location>
</feature>
<keyword evidence="1" id="KW-0645">Protease</keyword>
<dbReference type="GO" id="GO:0004252">
    <property type="term" value="F:serine-type endopeptidase activity"/>
    <property type="evidence" value="ECO:0007669"/>
    <property type="project" value="UniProtKB-UniRule"/>
</dbReference>
<comment type="similarity">
    <text evidence="1">Belongs to the peptidase S8 family.</text>
</comment>
<evidence type="ECO:0000256" key="2">
    <source>
        <dbReference type="SAM" id="SignalP"/>
    </source>
</evidence>
<keyword evidence="1" id="KW-0378">Hydrolase</keyword>
<evidence type="ECO:0000256" key="1">
    <source>
        <dbReference type="PROSITE-ProRule" id="PRU01240"/>
    </source>
</evidence>
<dbReference type="Gene3D" id="3.40.50.200">
    <property type="entry name" value="Peptidase S8/S53 domain"/>
    <property type="match status" value="1"/>
</dbReference>
<protein>
    <recommendedName>
        <fullName evidence="3">Peptidase S8/S53 domain-containing protein</fullName>
    </recommendedName>
</protein>
<feature type="domain" description="Peptidase S8/S53" evidence="3">
    <location>
        <begin position="166"/>
        <end position="403"/>
    </location>
</feature>
<feature type="active site" description="Charge relay system" evidence="1">
    <location>
        <position position="175"/>
    </location>
</feature>
<dbReference type="SUPFAM" id="SSF52743">
    <property type="entry name" value="Subtilisin-like"/>
    <property type="match status" value="1"/>
</dbReference>
<reference evidence="5" key="2">
    <citation type="submission" date="2019-06" db="EMBL/GenBank/DDBJ databases">
        <title>Co-occurence of chitin degradation, pigmentation and bioactivity in marine Pseudoalteromonas.</title>
        <authorList>
            <person name="Sonnenschein E.C."/>
            <person name="Bech P.K."/>
        </authorList>
    </citation>
    <scope>NUCLEOTIDE SEQUENCE [LARGE SCALE GENOMIC DNA]</scope>
    <source>
        <strain evidence="5">S1607</strain>
    </source>
</reference>
<accession>A0AAQ2EU41</accession>
<feature type="chain" id="PRO_5042912677" description="Peptidase S8/S53 domain-containing protein" evidence="2">
    <location>
        <begin position="21"/>
        <end position="428"/>
    </location>
</feature>
<dbReference type="PROSITE" id="PS51892">
    <property type="entry name" value="SUBTILASE"/>
    <property type="match status" value="1"/>
</dbReference>
<feature type="active site" description="Charge relay system" evidence="1">
    <location>
        <position position="370"/>
    </location>
</feature>
<feature type="active site" description="Charge relay system" evidence="1">
    <location>
        <position position="218"/>
    </location>
</feature>
<dbReference type="Proteomes" id="UP000305423">
    <property type="component" value="Unassembled WGS sequence"/>
</dbReference>